<evidence type="ECO:0000313" key="3">
    <source>
        <dbReference type="Proteomes" id="UP001066276"/>
    </source>
</evidence>
<organism evidence="2 3">
    <name type="scientific">Pleurodeles waltl</name>
    <name type="common">Iberian ribbed newt</name>
    <dbReference type="NCBI Taxonomy" id="8319"/>
    <lineage>
        <taxon>Eukaryota</taxon>
        <taxon>Metazoa</taxon>
        <taxon>Chordata</taxon>
        <taxon>Craniata</taxon>
        <taxon>Vertebrata</taxon>
        <taxon>Euteleostomi</taxon>
        <taxon>Amphibia</taxon>
        <taxon>Batrachia</taxon>
        <taxon>Caudata</taxon>
        <taxon>Salamandroidea</taxon>
        <taxon>Salamandridae</taxon>
        <taxon>Pleurodelinae</taxon>
        <taxon>Pleurodeles</taxon>
    </lineage>
</organism>
<evidence type="ECO:0000313" key="2">
    <source>
        <dbReference type="EMBL" id="KAJ1187274.1"/>
    </source>
</evidence>
<comment type="caution">
    <text evidence="2">The sequence shown here is derived from an EMBL/GenBank/DDBJ whole genome shotgun (WGS) entry which is preliminary data.</text>
</comment>
<dbReference type="Proteomes" id="UP001066276">
    <property type="component" value="Chromosome 3_1"/>
</dbReference>
<gene>
    <name evidence="2" type="ORF">NDU88_004052</name>
</gene>
<name>A0AAV7UFS5_PLEWA</name>
<dbReference type="AlphaFoldDB" id="A0AAV7UFS5"/>
<reference evidence="2" key="1">
    <citation type="journal article" date="2022" name="bioRxiv">
        <title>Sequencing and chromosome-scale assembly of the giantPleurodeles waltlgenome.</title>
        <authorList>
            <person name="Brown T."/>
            <person name="Elewa A."/>
            <person name="Iarovenko S."/>
            <person name="Subramanian E."/>
            <person name="Araus A.J."/>
            <person name="Petzold A."/>
            <person name="Susuki M."/>
            <person name="Suzuki K.-i.T."/>
            <person name="Hayashi T."/>
            <person name="Toyoda A."/>
            <person name="Oliveira C."/>
            <person name="Osipova E."/>
            <person name="Leigh N.D."/>
            <person name="Simon A."/>
            <person name="Yun M.H."/>
        </authorList>
    </citation>
    <scope>NUCLEOTIDE SEQUENCE</scope>
    <source>
        <strain evidence="2">20211129_DDA</strain>
        <tissue evidence="2">Liver</tissue>
    </source>
</reference>
<proteinExistence type="predicted"/>
<accession>A0AAV7UFS5</accession>
<evidence type="ECO:0000256" key="1">
    <source>
        <dbReference type="SAM" id="MobiDB-lite"/>
    </source>
</evidence>
<protein>
    <submittedName>
        <fullName evidence="2">Uncharacterized protein</fullName>
    </submittedName>
</protein>
<sequence>MLPDGCPVASSLTPAQPRPPHLHQGPSASAKGWRACRDGGRHPIRRLPRRAGAAFTAIGQEIESPCFSKKPQGLHDSPVHLSAQEQVTTSSDAAGPAAPESFSKEIFIYGEIGYDTYKSLCSVLTLGDFDSLEGKDSHHTIQLNHERIYLQDSMKYILCIIATLVLMWPVTGKDSGLRARNAKSTVVVERHWRQYLPDDICDYIWRLVRDRMVVMRLKNP</sequence>
<feature type="region of interest" description="Disordered" evidence="1">
    <location>
        <begin position="1"/>
        <end position="44"/>
    </location>
</feature>
<dbReference type="EMBL" id="JANPWB010000005">
    <property type="protein sequence ID" value="KAJ1187274.1"/>
    <property type="molecule type" value="Genomic_DNA"/>
</dbReference>
<keyword evidence="3" id="KW-1185">Reference proteome</keyword>